<gene>
    <name evidence="2" type="ORF">MUK42_06508</name>
</gene>
<name>A0A9E7H496_9LILI</name>
<dbReference type="EMBL" id="CP097510">
    <property type="protein sequence ID" value="URE26515.1"/>
    <property type="molecule type" value="Genomic_DNA"/>
</dbReference>
<keyword evidence="3" id="KW-1185">Reference proteome</keyword>
<protein>
    <submittedName>
        <fullName evidence="2">Uncharacterized protein</fullName>
    </submittedName>
</protein>
<dbReference type="Proteomes" id="UP001055439">
    <property type="component" value="Chromosome 8"/>
</dbReference>
<evidence type="ECO:0000313" key="2">
    <source>
        <dbReference type="EMBL" id="URE26515.1"/>
    </source>
</evidence>
<proteinExistence type="predicted"/>
<accession>A0A9E7H496</accession>
<feature type="region of interest" description="Disordered" evidence="1">
    <location>
        <begin position="102"/>
        <end position="125"/>
    </location>
</feature>
<sequence length="156" mass="18256">YHFNSILSEYFIVGHRKNAEAEVRRRQFRKCCFALQVLHHLPHARPAFRQRMRAQQSKLQNQLHLLHHVLFSQPRIPRRKYRSLPPILHHPIQQNQLLPGRDRVHRPRSTSNLQEEDSECKHVGDGGRLSGLNKLGSKITHGSDDVGGVWIRSMFI</sequence>
<dbReference type="AlphaFoldDB" id="A0A9E7H496"/>
<evidence type="ECO:0000313" key="3">
    <source>
        <dbReference type="Proteomes" id="UP001055439"/>
    </source>
</evidence>
<feature type="non-terminal residue" evidence="2">
    <location>
        <position position="1"/>
    </location>
</feature>
<evidence type="ECO:0000256" key="1">
    <source>
        <dbReference type="SAM" id="MobiDB-lite"/>
    </source>
</evidence>
<reference evidence="2" key="1">
    <citation type="submission" date="2022-05" db="EMBL/GenBank/DDBJ databases">
        <title>The Musa troglodytarum L. genome provides insights into the mechanism of non-climacteric behaviour and enrichment of carotenoids.</title>
        <authorList>
            <person name="Wang J."/>
        </authorList>
    </citation>
    <scope>NUCLEOTIDE SEQUENCE</scope>
    <source>
        <tissue evidence="2">Leaf</tissue>
    </source>
</reference>
<organism evidence="2 3">
    <name type="scientific">Musa troglodytarum</name>
    <name type="common">fe'i banana</name>
    <dbReference type="NCBI Taxonomy" id="320322"/>
    <lineage>
        <taxon>Eukaryota</taxon>
        <taxon>Viridiplantae</taxon>
        <taxon>Streptophyta</taxon>
        <taxon>Embryophyta</taxon>
        <taxon>Tracheophyta</taxon>
        <taxon>Spermatophyta</taxon>
        <taxon>Magnoliopsida</taxon>
        <taxon>Liliopsida</taxon>
        <taxon>Zingiberales</taxon>
        <taxon>Musaceae</taxon>
        <taxon>Musa</taxon>
    </lineage>
</organism>